<reference evidence="2" key="1">
    <citation type="journal article" date="2016" name="Nature">
        <title>Genome evolution in the allotetraploid frog Xenopus laevis.</title>
        <authorList>
            <person name="Session A.M."/>
            <person name="Uno Y."/>
            <person name="Kwon T."/>
            <person name="Chapman J.A."/>
            <person name="Toyoda A."/>
            <person name="Takahashi S."/>
            <person name="Fukui A."/>
            <person name="Hikosaka A."/>
            <person name="Suzuki A."/>
            <person name="Kondo M."/>
            <person name="van Heeringen S.J."/>
            <person name="Quigley I."/>
            <person name="Heinz S."/>
            <person name="Ogino H."/>
            <person name="Ochi H."/>
            <person name="Hellsten U."/>
            <person name="Lyons J.B."/>
            <person name="Simakov O."/>
            <person name="Putnam N."/>
            <person name="Stites J."/>
            <person name="Kuroki Y."/>
            <person name="Tanaka T."/>
            <person name="Michiue T."/>
            <person name="Watanabe M."/>
            <person name="Bogdanovic O."/>
            <person name="Lister R."/>
            <person name="Georgiou G."/>
            <person name="Paranjpe S.S."/>
            <person name="van Kruijsbergen I."/>
            <person name="Shu S."/>
            <person name="Carlson J."/>
            <person name="Kinoshita T."/>
            <person name="Ohta Y."/>
            <person name="Mawaribuchi S."/>
            <person name="Jenkins J."/>
            <person name="Grimwood J."/>
            <person name="Schmutz J."/>
            <person name="Mitros T."/>
            <person name="Mozaffari S.V."/>
            <person name="Suzuki Y."/>
            <person name="Haramoto Y."/>
            <person name="Yamamoto T.S."/>
            <person name="Takagi C."/>
            <person name="Heald R."/>
            <person name="Miller K."/>
            <person name="Haudenschild C."/>
            <person name="Kitzman J."/>
            <person name="Nakayama T."/>
            <person name="Izutsu Y."/>
            <person name="Robert J."/>
            <person name="Fortriede J."/>
            <person name="Burns K."/>
            <person name="Lotay V."/>
            <person name="Karimi K."/>
            <person name="Yasuoka Y."/>
            <person name="Dichmann D.S."/>
            <person name="Flajnik M.F."/>
            <person name="Houston D.W."/>
            <person name="Shendure J."/>
            <person name="DuPasquier L."/>
            <person name="Vize P.D."/>
            <person name="Zorn A.M."/>
            <person name="Ito M."/>
            <person name="Marcotte E.M."/>
            <person name="Wallingford J.B."/>
            <person name="Ito Y."/>
            <person name="Asashima M."/>
            <person name="Ueno N."/>
            <person name="Matsuda Y."/>
            <person name="Veenstra G.J."/>
            <person name="Fujiyama A."/>
            <person name="Harland R.M."/>
            <person name="Taira M."/>
            <person name="Rokhsar D.S."/>
        </authorList>
    </citation>
    <scope>NUCLEOTIDE SEQUENCE [LARGE SCALE GENOMIC DNA]</scope>
    <source>
        <strain evidence="2">J</strain>
    </source>
</reference>
<evidence type="ECO:0000313" key="1">
    <source>
        <dbReference type="EMBL" id="OCT63634.1"/>
    </source>
</evidence>
<name>A0A974H3J1_XENLA</name>
<dbReference type="AlphaFoldDB" id="A0A974H3J1"/>
<dbReference type="EMBL" id="CM004482">
    <property type="protein sequence ID" value="OCT63634.1"/>
    <property type="molecule type" value="Genomic_DNA"/>
</dbReference>
<proteinExistence type="predicted"/>
<gene>
    <name evidence="1" type="ORF">XELAEV_18044732mg</name>
</gene>
<sequence>MLLTSSVPPLHSEVREAFVARWLLTCSKEKASQCEYLTVATVKIRVMFQAAGISMGNDFMMGRKKNL</sequence>
<accession>A0A974H3J1</accession>
<evidence type="ECO:0000313" key="2">
    <source>
        <dbReference type="Proteomes" id="UP000694892"/>
    </source>
</evidence>
<organism evidence="1 2">
    <name type="scientific">Xenopus laevis</name>
    <name type="common">African clawed frog</name>
    <dbReference type="NCBI Taxonomy" id="8355"/>
    <lineage>
        <taxon>Eukaryota</taxon>
        <taxon>Metazoa</taxon>
        <taxon>Chordata</taxon>
        <taxon>Craniata</taxon>
        <taxon>Vertebrata</taxon>
        <taxon>Euteleostomi</taxon>
        <taxon>Amphibia</taxon>
        <taxon>Batrachia</taxon>
        <taxon>Anura</taxon>
        <taxon>Pipoidea</taxon>
        <taxon>Pipidae</taxon>
        <taxon>Xenopodinae</taxon>
        <taxon>Xenopus</taxon>
        <taxon>Xenopus</taxon>
    </lineage>
</organism>
<protein>
    <submittedName>
        <fullName evidence="1">Uncharacterized protein</fullName>
    </submittedName>
</protein>
<dbReference type="Proteomes" id="UP000694892">
    <property type="component" value="Chromosome 9_10L"/>
</dbReference>